<feature type="region of interest" description="Disordered" evidence="2">
    <location>
        <begin position="1"/>
        <end position="52"/>
    </location>
</feature>
<reference evidence="4 5" key="1">
    <citation type="journal article" date="2024" name="Nat. Commun.">
        <title>Phylogenomics reveals the evolutionary origins of lichenization in chlorophyte algae.</title>
        <authorList>
            <person name="Puginier C."/>
            <person name="Libourel C."/>
            <person name="Otte J."/>
            <person name="Skaloud P."/>
            <person name="Haon M."/>
            <person name="Grisel S."/>
            <person name="Petersen M."/>
            <person name="Berrin J.G."/>
            <person name="Delaux P.M."/>
            <person name="Dal Grande F."/>
            <person name="Keller J."/>
        </authorList>
    </citation>
    <scope>NUCLEOTIDE SEQUENCE [LARGE SCALE GENOMIC DNA]</scope>
    <source>
        <strain evidence="4 5">SAG 2523</strain>
    </source>
</reference>
<dbReference type="SUPFAM" id="SSF57959">
    <property type="entry name" value="Leucine zipper domain"/>
    <property type="match status" value="1"/>
</dbReference>
<keyword evidence="5" id="KW-1185">Reference proteome</keyword>
<accession>A0AAW1THD9</accession>
<comment type="caution">
    <text evidence="4">The sequence shown here is derived from an EMBL/GenBank/DDBJ whole genome shotgun (WGS) entry which is preliminary data.</text>
</comment>
<dbReference type="InterPro" id="IPR046347">
    <property type="entry name" value="bZIP_sf"/>
</dbReference>
<dbReference type="EMBL" id="JALJOV010000012">
    <property type="protein sequence ID" value="KAK9868778.1"/>
    <property type="molecule type" value="Genomic_DNA"/>
</dbReference>
<dbReference type="GO" id="GO:0003700">
    <property type="term" value="F:DNA-binding transcription factor activity"/>
    <property type="evidence" value="ECO:0007669"/>
    <property type="project" value="InterPro"/>
</dbReference>
<feature type="domain" description="BZIP" evidence="3">
    <location>
        <begin position="40"/>
        <end position="85"/>
    </location>
</feature>
<name>A0AAW1THD9_9CHLO</name>
<dbReference type="InterPro" id="IPR004827">
    <property type="entry name" value="bZIP"/>
</dbReference>
<proteinExistence type="predicted"/>
<evidence type="ECO:0000259" key="3">
    <source>
        <dbReference type="Pfam" id="PF07716"/>
    </source>
</evidence>
<evidence type="ECO:0000313" key="5">
    <source>
        <dbReference type="Proteomes" id="UP001485043"/>
    </source>
</evidence>
<keyword evidence="1" id="KW-0175">Coiled coil</keyword>
<protein>
    <recommendedName>
        <fullName evidence="3">BZIP domain-containing protein</fullName>
    </recommendedName>
</protein>
<dbReference type="AlphaFoldDB" id="A0AAW1THD9"/>
<dbReference type="Proteomes" id="UP001485043">
    <property type="component" value="Unassembled WGS sequence"/>
</dbReference>
<organism evidence="4 5">
    <name type="scientific">Apatococcus fuscideae</name>
    <dbReference type="NCBI Taxonomy" id="2026836"/>
    <lineage>
        <taxon>Eukaryota</taxon>
        <taxon>Viridiplantae</taxon>
        <taxon>Chlorophyta</taxon>
        <taxon>core chlorophytes</taxon>
        <taxon>Trebouxiophyceae</taxon>
        <taxon>Chlorellales</taxon>
        <taxon>Chlorellaceae</taxon>
        <taxon>Apatococcus</taxon>
    </lineage>
</organism>
<dbReference type="Gene3D" id="1.20.5.170">
    <property type="match status" value="1"/>
</dbReference>
<feature type="coiled-coil region" evidence="1">
    <location>
        <begin position="53"/>
        <end position="87"/>
    </location>
</feature>
<sequence length="104" mass="11882">MANLTPVSRTDPGEVRIWRERRRGAPQRHAYSTQQEGLAKRRDRNRNTALSTYYKRKEKTAQLEAERDALEKENAALREILQTIESSLQDGPLQPGALNAHTAQ</sequence>
<evidence type="ECO:0000256" key="2">
    <source>
        <dbReference type="SAM" id="MobiDB-lite"/>
    </source>
</evidence>
<evidence type="ECO:0000313" key="4">
    <source>
        <dbReference type="EMBL" id="KAK9868778.1"/>
    </source>
</evidence>
<dbReference type="Pfam" id="PF07716">
    <property type="entry name" value="bZIP_2"/>
    <property type="match status" value="1"/>
</dbReference>
<gene>
    <name evidence="4" type="ORF">WJX84_003640</name>
</gene>
<evidence type="ECO:0000256" key="1">
    <source>
        <dbReference type="SAM" id="Coils"/>
    </source>
</evidence>